<feature type="region of interest" description="Disordered" evidence="1">
    <location>
        <begin position="48"/>
        <end position="84"/>
    </location>
</feature>
<feature type="compositionally biased region" description="Basic and acidic residues" evidence="1">
    <location>
        <begin position="240"/>
        <end position="251"/>
    </location>
</feature>
<keyword evidence="3" id="KW-1185">Reference proteome</keyword>
<feature type="compositionally biased region" description="Low complexity" evidence="1">
    <location>
        <begin position="221"/>
        <end position="239"/>
    </location>
</feature>
<accession>A0AAE0X2Z5</accession>
<dbReference type="Proteomes" id="UP001270362">
    <property type="component" value="Unassembled WGS sequence"/>
</dbReference>
<reference evidence="2" key="1">
    <citation type="journal article" date="2023" name="Mol. Phylogenet. Evol.">
        <title>Genome-scale phylogeny and comparative genomics of the fungal order Sordariales.</title>
        <authorList>
            <person name="Hensen N."/>
            <person name="Bonometti L."/>
            <person name="Westerberg I."/>
            <person name="Brannstrom I.O."/>
            <person name="Guillou S."/>
            <person name="Cros-Aarteil S."/>
            <person name="Calhoun S."/>
            <person name="Haridas S."/>
            <person name="Kuo A."/>
            <person name="Mondo S."/>
            <person name="Pangilinan J."/>
            <person name="Riley R."/>
            <person name="LaButti K."/>
            <person name="Andreopoulos B."/>
            <person name="Lipzen A."/>
            <person name="Chen C."/>
            <person name="Yan M."/>
            <person name="Daum C."/>
            <person name="Ng V."/>
            <person name="Clum A."/>
            <person name="Steindorff A."/>
            <person name="Ohm R.A."/>
            <person name="Martin F."/>
            <person name="Silar P."/>
            <person name="Natvig D.O."/>
            <person name="Lalanne C."/>
            <person name="Gautier V."/>
            <person name="Ament-Velasquez S.L."/>
            <person name="Kruys A."/>
            <person name="Hutchinson M.I."/>
            <person name="Powell A.J."/>
            <person name="Barry K."/>
            <person name="Miller A.N."/>
            <person name="Grigoriev I.V."/>
            <person name="Debuchy R."/>
            <person name="Gladieux P."/>
            <person name="Hiltunen Thoren M."/>
            <person name="Johannesson H."/>
        </authorList>
    </citation>
    <scope>NUCLEOTIDE SEQUENCE</scope>
    <source>
        <strain evidence="2">CBS 314.62</strain>
    </source>
</reference>
<evidence type="ECO:0000256" key="1">
    <source>
        <dbReference type="SAM" id="MobiDB-lite"/>
    </source>
</evidence>
<sequence>MAASTIPRFLLPQYGLMWRRVPSTAAAAAATPSHAIAKAVTRSTSFARFASKSASPPGGPRILEKPERFNPPSHGARLPKKVAPRHYGGDLSAAEVQAQKRKDYPGLQPPPGTFGHWFMTRRWIHAVVTMGTLGALAFYTARENFRRNSPFADMVPSAGDFVRHPIESTRAFADVIRLNEMHNAAIVQAKRQKRIDDVAKRTEYRKAHGLPLEQGFFGKSNNNTTEAEAAASGPAAPSGSREERVLEEPKY</sequence>
<comment type="caution">
    <text evidence="2">The sequence shown here is derived from an EMBL/GenBank/DDBJ whole genome shotgun (WGS) entry which is preliminary data.</text>
</comment>
<organism evidence="2 3">
    <name type="scientific">Podospora appendiculata</name>
    <dbReference type="NCBI Taxonomy" id="314037"/>
    <lineage>
        <taxon>Eukaryota</taxon>
        <taxon>Fungi</taxon>
        <taxon>Dikarya</taxon>
        <taxon>Ascomycota</taxon>
        <taxon>Pezizomycotina</taxon>
        <taxon>Sordariomycetes</taxon>
        <taxon>Sordariomycetidae</taxon>
        <taxon>Sordariales</taxon>
        <taxon>Podosporaceae</taxon>
        <taxon>Podospora</taxon>
    </lineage>
</organism>
<dbReference type="EMBL" id="JAULSO010000004">
    <property type="protein sequence ID" value="KAK3683776.1"/>
    <property type="molecule type" value="Genomic_DNA"/>
</dbReference>
<evidence type="ECO:0000313" key="3">
    <source>
        <dbReference type="Proteomes" id="UP001270362"/>
    </source>
</evidence>
<reference evidence="2" key="2">
    <citation type="submission" date="2023-06" db="EMBL/GenBank/DDBJ databases">
        <authorList>
            <consortium name="Lawrence Berkeley National Laboratory"/>
            <person name="Haridas S."/>
            <person name="Hensen N."/>
            <person name="Bonometti L."/>
            <person name="Westerberg I."/>
            <person name="Brannstrom I.O."/>
            <person name="Guillou S."/>
            <person name="Cros-Aarteil S."/>
            <person name="Calhoun S."/>
            <person name="Kuo A."/>
            <person name="Mondo S."/>
            <person name="Pangilinan J."/>
            <person name="Riley R."/>
            <person name="Labutti K."/>
            <person name="Andreopoulos B."/>
            <person name="Lipzen A."/>
            <person name="Chen C."/>
            <person name="Yanf M."/>
            <person name="Daum C."/>
            <person name="Ng V."/>
            <person name="Clum A."/>
            <person name="Steindorff A."/>
            <person name="Ohm R."/>
            <person name="Martin F."/>
            <person name="Silar P."/>
            <person name="Natvig D."/>
            <person name="Lalanne C."/>
            <person name="Gautier V."/>
            <person name="Ament-Velasquez S.L."/>
            <person name="Kruys A."/>
            <person name="Hutchinson M.I."/>
            <person name="Powell A.J."/>
            <person name="Barry K."/>
            <person name="Miller A.N."/>
            <person name="Grigoriev I.V."/>
            <person name="Debuchy R."/>
            <person name="Gladieux P."/>
            <person name="Thoren M.H."/>
            <person name="Johannesson H."/>
        </authorList>
    </citation>
    <scope>NUCLEOTIDE SEQUENCE</scope>
    <source>
        <strain evidence="2">CBS 314.62</strain>
    </source>
</reference>
<dbReference type="AlphaFoldDB" id="A0AAE0X2Z5"/>
<name>A0AAE0X2Z5_9PEZI</name>
<evidence type="ECO:0000313" key="2">
    <source>
        <dbReference type="EMBL" id="KAK3683776.1"/>
    </source>
</evidence>
<feature type="region of interest" description="Disordered" evidence="1">
    <location>
        <begin position="213"/>
        <end position="251"/>
    </location>
</feature>
<proteinExistence type="predicted"/>
<protein>
    <submittedName>
        <fullName evidence="2">Uncharacterized protein</fullName>
    </submittedName>
</protein>
<gene>
    <name evidence="2" type="ORF">B0T22DRAFT_443783</name>
</gene>